<dbReference type="GO" id="GO:0004746">
    <property type="term" value="F:riboflavin synthase activity"/>
    <property type="evidence" value="ECO:0007669"/>
    <property type="project" value="UniProtKB-EC"/>
</dbReference>
<name>A0ABU7XKB1_9HYPH</name>
<reference evidence="12 13" key="1">
    <citation type="submission" date="2024-02" db="EMBL/GenBank/DDBJ databases">
        <authorList>
            <person name="Grouzdev D."/>
        </authorList>
    </citation>
    <scope>NUCLEOTIDE SEQUENCE [LARGE SCALE GENOMIC DNA]</scope>
    <source>
        <strain evidence="12 13">9N</strain>
    </source>
</reference>
<keyword evidence="7 12" id="KW-0808">Transferase</keyword>
<dbReference type="PANTHER" id="PTHR21098:SF12">
    <property type="entry name" value="RIBOFLAVIN SYNTHASE"/>
    <property type="match status" value="1"/>
</dbReference>
<evidence type="ECO:0000256" key="1">
    <source>
        <dbReference type="ARBA" id="ARBA00000968"/>
    </source>
</evidence>
<dbReference type="InterPro" id="IPR017938">
    <property type="entry name" value="Riboflavin_synthase-like_b-brl"/>
</dbReference>
<evidence type="ECO:0000256" key="6">
    <source>
        <dbReference type="ARBA" id="ARBA00022619"/>
    </source>
</evidence>
<accession>A0ABU7XKB1</accession>
<feature type="repeat" description="Lumazine-binding" evidence="10">
    <location>
        <begin position="1"/>
        <end position="100"/>
    </location>
</feature>
<evidence type="ECO:0000259" key="11">
    <source>
        <dbReference type="PROSITE" id="PS51177"/>
    </source>
</evidence>
<dbReference type="SUPFAM" id="SSF63380">
    <property type="entry name" value="Riboflavin synthase domain-like"/>
    <property type="match status" value="2"/>
</dbReference>
<sequence>MFTGIVTDLGEVVSVEPRGALRRLRIACSYDAQGIAIGASIACSGACLTAVAAARDGGRTIFDVDAAAETLAKTTVGNWEQGTRVNLERSLKIGDELGGHIVTGHVDGVARILSRDDFCDSGPEARPLEETSMARFWIEAPAPLGRFIAQKGSVALDGVSLTVNEVEENRFSILLIPHTLAVTSFGARKPGDALNIEVDLMARYAARLSEAR</sequence>
<organism evidence="12 13">
    <name type="scientific">Methylocystis borbori</name>
    <dbReference type="NCBI Taxonomy" id="3118750"/>
    <lineage>
        <taxon>Bacteria</taxon>
        <taxon>Pseudomonadati</taxon>
        <taxon>Pseudomonadota</taxon>
        <taxon>Alphaproteobacteria</taxon>
        <taxon>Hyphomicrobiales</taxon>
        <taxon>Methylocystaceae</taxon>
        <taxon>Methylocystis</taxon>
    </lineage>
</organism>
<keyword evidence="13" id="KW-1185">Reference proteome</keyword>
<keyword evidence="8" id="KW-0677">Repeat</keyword>
<evidence type="ECO:0000256" key="7">
    <source>
        <dbReference type="ARBA" id="ARBA00022679"/>
    </source>
</evidence>
<proteinExistence type="predicted"/>
<comment type="catalytic activity">
    <reaction evidence="1">
        <text>2 6,7-dimethyl-8-(1-D-ribityl)lumazine + H(+) = 5-amino-6-(D-ribitylamino)uracil + riboflavin</text>
        <dbReference type="Rhea" id="RHEA:20772"/>
        <dbReference type="ChEBI" id="CHEBI:15378"/>
        <dbReference type="ChEBI" id="CHEBI:15934"/>
        <dbReference type="ChEBI" id="CHEBI:57986"/>
        <dbReference type="ChEBI" id="CHEBI:58201"/>
        <dbReference type="EC" id="2.5.1.9"/>
    </reaction>
</comment>
<dbReference type="EMBL" id="JAZHYN010000028">
    <property type="protein sequence ID" value="MEF3366983.1"/>
    <property type="molecule type" value="Genomic_DNA"/>
</dbReference>
<keyword evidence="6" id="KW-0686">Riboflavin biosynthesis</keyword>
<dbReference type="CDD" id="cd00402">
    <property type="entry name" value="Riboflavin_synthase_like"/>
    <property type="match status" value="1"/>
</dbReference>
<dbReference type="PIRSF" id="PIRSF000498">
    <property type="entry name" value="Riboflavin_syn_A"/>
    <property type="match status" value="1"/>
</dbReference>
<dbReference type="RefSeq" id="WP_332082012.1">
    <property type="nucleotide sequence ID" value="NZ_JAZHYN010000028.1"/>
</dbReference>
<dbReference type="Pfam" id="PF00677">
    <property type="entry name" value="Lum_binding"/>
    <property type="match status" value="2"/>
</dbReference>
<comment type="function">
    <text evidence="2">Catalyzes the dismutation of two molecules of 6,7-dimethyl-8-ribityllumazine, resulting in the formation of riboflavin and 5-amino-6-(D-ribitylamino)uracil.</text>
</comment>
<dbReference type="EC" id="2.5.1.9" evidence="4 9"/>
<dbReference type="Proteomes" id="UP001350748">
    <property type="component" value="Unassembled WGS sequence"/>
</dbReference>
<gene>
    <name evidence="12" type="ORF">V3H18_10600</name>
</gene>
<evidence type="ECO:0000313" key="13">
    <source>
        <dbReference type="Proteomes" id="UP001350748"/>
    </source>
</evidence>
<evidence type="ECO:0000256" key="8">
    <source>
        <dbReference type="ARBA" id="ARBA00022737"/>
    </source>
</evidence>
<dbReference type="NCBIfam" id="TIGR00187">
    <property type="entry name" value="ribE"/>
    <property type="match status" value="1"/>
</dbReference>
<feature type="domain" description="Lumazine-binding" evidence="11">
    <location>
        <begin position="101"/>
        <end position="209"/>
    </location>
</feature>
<evidence type="ECO:0000256" key="5">
    <source>
        <dbReference type="ARBA" id="ARBA00013950"/>
    </source>
</evidence>
<evidence type="ECO:0000256" key="2">
    <source>
        <dbReference type="ARBA" id="ARBA00002803"/>
    </source>
</evidence>
<dbReference type="Gene3D" id="2.40.30.20">
    <property type="match status" value="2"/>
</dbReference>
<dbReference type="InterPro" id="IPR023366">
    <property type="entry name" value="ATP_synth_asu-like_sf"/>
</dbReference>
<feature type="repeat" description="Lumazine-binding" evidence="10">
    <location>
        <begin position="101"/>
        <end position="209"/>
    </location>
</feature>
<evidence type="ECO:0000256" key="10">
    <source>
        <dbReference type="PROSITE-ProRule" id="PRU00524"/>
    </source>
</evidence>
<dbReference type="InterPro" id="IPR026017">
    <property type="entry name" value="Lumazine-bd_dom"/>
</dbReference>
<comment type="caution">
    <text evidence="12">The sequence shown here is derived from an EMBL/GenBank/DDBJ whole genome shotgun (WGS) entry which is preliminary data.</text>
</comment>
<dbReference type="PANTHER" id="PTHR21098">
    <property type="entry name" value="RIBOFLAVIN SYNTHASE ALPHA CHAIN"/>
    <property type="match status" value="1"/>
</dbReference>
<evidence type="ECO:0000256" key="9">
    <source>
        <dbReference type="NCBIfam" id="TIGR00187"/>
    </source>
</evidence>
<feature type="domain" description="Lumazine-binding" evidence="11">
    <location>
        <begin position="1"/>
        <end position="100"/>
    </location>
</feature>
<evidence type="ECO:0000256" key="3">
    <source>
        <dbReference type="ARBA" id="ARBA00004887"/>
    </source>
</evidence>
<comment type="pathway">
    <text evidence="3">Cofactor biosynthesis; riboflavin biosynthesis; riboflavin from 2-hydroxy-3-oxobutyl phosphate and 5-amino-6-(D-ribitylamino)uracil: step 2/2.</text>
</comment>
<dbReference type="InterPro" id="IPR001783">
    <property type="entry name" value="Lumazine-bd"/>
</dbReference>
<protein>
    <recommendedName>
        <fullName evidence="5 9">Riboflavin synthase</fullName>
        <ecNumber evidence="4 9">2.5.1.9</ecNumber>
    </recommendedName>
</protein>
<dbReference type="NCBIfam" id="NF006767">
    <property type="entry name" value="PRK09289.1"/>
    <property type="match status" value="1"/>
</dbReference>
<evidence type="ECO:0000256" key="4">
    <source>
        <dbReference type="ARBA" id="ARBA00012827"/>
    </source>
</evidence>
<evidence type="ECO:0000313" key="12">
    <source>
        <dbReference type="EMBL" id="MEF3366983.1"/>
    </source>
</evidence>
<dbReference type="PROSITE" id="PS51177">
    <property type="entry name" value="LUMAZINE_BIND"/>
    <property type="match status" value="2"/>
</dbReference>